<keyword evidence="4" id="KW-1185">Reference proteome</keyword>
<reference evidence="4" key="1">
    <citation type="journal article" date="2019" name="Int. J. Syst. Evol. Microbiol.">
        <title>The Global Catalogue of Microorganisms (GCM) 10K type strain sequencing project: providing services to taxonomists for standard genome sequencing and annotation.</title>
        <authorList>
            <consortium name="The Broad Institute Genomics Platform"/>
            <consortium name="The Broad Institute Genome Sequencing Center for Infectious Disease"/>
            <person name="Wu L."/>
            <person name="Ma J."/>
        </authorList>
    </citation>
    <scope>NUCLEOTIDE SEQUENCE [LARGE SCALE GENOMIC DNA]</scope>
    <source>
        <strain evidence="4">CCUG 61697</strain>
    </source>
</reference>
<evidence type="ECO:0000256" key="2">
    <source>
        <dbReference type="SAM" id="SignalP"/>
    </source>
</evidence>
<protein>
    <submittedName>
        <fullName evidence="3">Copper chaperone PCu(A)C</fullName>
    </submittedName>
</protein>
<dbReference type="EMBL" id="JBHTJO010000002">
    <property type="protein sequence ID" value="MFD0988179.1"/>
    <property type="molecule type" value="Genomic_DNA"/>
</dbReference>
<organism evidence="3 4">
    <name type="scientific">Methyloligella solikamskensis</name>
    <dbReference type="NCBI Taxonomy" id="1177756"/>
    <lineage>
        <taxon>Bacteria</taxon>
        <taxon>Pseudomonadati</taxon>
        <taxon>Pseudomonadota</taxon>
        <taxon>Alphaproteobacteria</taxon>
        <taxon>Hyphomicrobiales</taxon>
        <taxon>Hyphomicrobiaceae</taxon>
        <taxon>Methyloligella</taxon>
    </lineage>
</organism>
<dbReference type="PANTHER" id="PTHR36302:SF1">
    <property type="entry name" value="COPPER CHAPERONE PCU(A)C"/>
    <property type="match status" value="1"/>
</dbReference>
<dbReference type="PANTHER" id="PTHR36302">
    <property type="entry name" value="BLR7088 PROTEIN"/>
    <property type="match status" value="1"/>
</dbReference>
<feature type="signal peptide" evidence="2">
    <location>
        <begin position="1"/>
        <end position="23"/>
    </location>
</feature>
<dbReference type="SUPFAM" id="SSF110087">
    <property type="entry name" value="DR1885-like metal-binding protein"/>
    <property type="match status" value="1"/>
</dbReference>
<name>A0ABW3JD32_9HYPH</name>
<comment type="caution">
    <text evidence="3">The sequence shown here is derived from an EMBL/GenBank/DDBJ whole genome shotgun (WGS) entry which is preliminary data.</text>
</comment>
<dbReference type="Gene3D" id="2.60.40.1890">
    <property type="entry name" value="PCu(A)C copper chaperone"/>
    <property type="match status" value="1"/>
</dbReference>
<dbReference type="Pfam" id="PF04314">
    <property type="entry name" value="PCuAC"/>
    <property type="match status" value="1"/>
</dbReference>
<proteinExistence type="predicted"/>
<dbReference type="InterPro" id="IPR058248">
    <property type="entry name" value="Lxx211020-like"/>
</dbReference>
<dbReference type="InterPro" id="IPR007410">
    <property type="entry name" value="LpqE-like"/>
</dbReference>
<gene>
    <name evidence="3" type="ORF">ACFQ2F_13830</name>
</gene>
<dbReference type="RefSeq" id="WP_379091050.1">
    <property type="nucleotide sequence ID" value="NZ_JBHTJO010000002.1"/>
</dbReference>
<feature type="chain" id="PRO_5046597152" evidence="2">
    <location>
        <begin position="24"/>
        <end position="179"/>
    </location>
</feature>
<accession>A0ABW3JD32</accession>
<evidence type="ECO:0000313" key="4">
    <source>
        <dbReference type="Proteomes" id="UP001597102"/>
    </source>
</evidence>
<dbReference type="Proteomes" id="UP001597102">
    <property type="component" value="Unassembled WGS sequence"/>
</dbReference>
<dbReference type="InterPro" id="IPR036182">
    <property type="entry name" value="PCuAC_sf"/>
</dbReference>
<feature type="region of interest" description="Disordered" evidence="1">
    <location>
        <begin position="149"/>
        <end position="179"/>
    </location>
</feature>
<evidence type="ECO:0000313" key="3">
    <source>
        <dbReference type="EMBL" id="MFD0988179.1"/>
    </source>
</evidence>
<evidence type="ECO:0000256" key="1">
    <source>
        <dbReference type="SAM" id="MobiDB-lite"/>
    </source>
</evidence>
<sequence>MRSILKGALVALTLVAASAVAQAHDHKAGEIKIVQPWSRATPGGAEVGAGYLTIENTGKEADRLTGGSTPIAEMLEVHSMTMEGNMMKMRKLDGLDIPAGGSVALKPGGNHIMLMGLKQPIEEGKPFTATLTFEKAGDVEVEFTVEPIGAKAPSSGQDHGDHGEMPDGPMEDMDPHAHH</sequence>
<keyword evidence="2" id="KW-0732">Signal</keyword>